<evidence type="ECO:0000256" key="5">
    <source>
        <dbReference type="ARBA" id="ARBA00023008"/>
    </source>
</evidence>
<dbReference type="AlphaFoldDB" id="A0ABD6AC62"/>
<proteinExistence type="predicted"/>
<comment type="subcellular location">
    <subcellularLocation>
        <location evidence="1">Membrane</location>
    </subcellularLocation>
</comment>
<dbReference type="Pfam" id="PF00127">
    <property type="entry name" value="Copper-bind"/>
    <property type="match status" value="1"/>
</dbReference>
<evidence type="ECO:0000313" key="9">
    <source>
        <dbReference type="Proteomes" id="UP001596547"/>
    </source>
</evidence>
<evidence type="ECO:0000256" key="1">
    <source>
        <dbReference type="ARBA" id="ARBA00004370"/>
    </source>
</evidence>
<organism evidence="8 9">
    <name type="scientific">Halomarina halobia</name>
    <dbReference type="NCBI Taxonomy" id="3033386"/>
    <lineage>
        <taxon>Archaea</taxon>
        <taxon>Methanobacteriati</taxon>
        <taxon>Methanobacteriota</taxon>
        <taxon>Stenosarchaea group</taxon>
        <taxon>Halobacteria</taxon>
        <taxon>Halobacteriales</taxon>
        <taxon>Natronomonadaceae</taxon>
        <taxon>Halomarina</taxon>
    </lineage>
</organism>
<dbReference type="InterPro" id="IPR028871">
    <property type="entry name" value="BlueCu_1_BS"/>
</dbReference>
<comment type="caution">
    <text evidence="8">The sequence shown here is derived from an EMBL/GenBank/DDBJ whole genome shotgun (WGS) entry which is preliminary data.</text>
</comment>
<keyword evidence="5" id="KW-0186">Copper</keyword>
<evidence type="ECO:0000256" key="4">
    <source>
        <dbReference type="ARBA" id="ARBA00022982"/>
    </source>
</evidence>
<dbReference type="Gene3D" id="2.60.40.420">
    <property type="entry name" value="Cupredoxins - blue copper proteins"/>
    <property type="match status" value="1"/>
</dbReference>
<dbReference type="GO" id="GO:0016020">
    <property type="term" value="C:membrane"/>
    <property type="evidence" value="ECO:0007669"/>
    <property type="project" value="UniProtKB-SubCell"/>
</dbReference>
<dbReference type="EMBL" id="JBHTBF010000002">
    <property type="protein sequence ID" value="MFC7318169.1"/>
    <property type="molecule type" value="Genomic_DNA"/>
</dbReference>
<feature type="domain" description="Blue (type 1) copper" evidence="7">
    <location>
        <begin position="35"/>
        <end position="134"/>
    </location>
</feature>
<keyword evidence="4" id="KW-0249">Electron transport</keyword>
<dbReference type="CDD" id="cd04220">
    <property type="entry name" value="Halocyanin"/>
    <property type="match status" value="1"/>
</dbReference>
<accession>A0ABD6AC62</accession>
<evidence type="ECO:0000259" key="7">
    <source>
        <dbReference type="Pfam" id="PF00127"/>
    </source>
</evidence>
<dbReference type="PANTHER" id="PTHR34192">
    <property type="entry name" value="PLASTOCYANIN MAJOR ISOFORM, CHLOROPLASTIC-RELATED"/>
    <property type="match status" value="1"/>
</dbReference>
<dbReference type="Proteomes" id="UP001596547">
    <property type="component" value="Unassembled WGS sequence"/>
</dbReference>
<dbReference type="SUPFAM" id="SSF49503">
    <property type="entry name" value="Cupredoxins"/>
    <property type="match status" value="1"/>
</dbReference>
<evidence type="ECO:0000256" key="6">
    <source>
        <dbReference type="ARBA" id="ARBA00023136"/>
    </source>
</evidence>
<keyword evidence="6" id="KW-0472">Membrane</keyword>
<dbReference type="RefSeq" id="WP_276305554.1">
    <property type="nucleotide sequence ID" value="NZ_CP119992.1"/>
</dbReference>
<gene>
    <name evidence="8" type="ORF">ACFQPE_15400</name>
</gene>
<dbReference type="InterPro" id="IPR008972">
    <property type="entry name" value="Cupredoxin"/>
</dbReference>
<protein>
    <submittedName>
        <fullName evidence="8">Plastocyanin/azurin family copper-binding protein</fullName>
    </submittedName>
</protein>
<keyword evidence="2" id="KW-0813">Transport</keyword>
<keyword evidence="3" id="KW-0479">Metal-binding</keyword>
<evidence type="ECO:0000256" key="3">
    <source>
        <dbReference type="ARBA" id="ARBA00022723"/>
    </source>
</evidence>
<dbReference type="GeneID" id="79315142"/>
<dbReference type="PROSITE" id="PS51257">
    <property type="entry name" value="PROKAR_LIPOPROTEIN"/>
    <property type="match status" value="1"/>
</dbReference>
<dbReference type="PROSITE" id="PS00196">
    <property type="entry name" value="COPPER_BLUE"/>
    <property type="match status" value="1"/>
</dbReference>
<dbReference type="GO" id="GO:0046872">
    <property type="term" value="F:metal ion binding"/>
    <property type="evidence" value="ECO:0007669"/>
    <property type="project" value="UniProtKB-KW"/>
</dbReference>
<name>A0ABD6AC62_9EURY</name>
<dbReference type="PANTHER" id="PTHR34192:SF10">
    <property type="entry name" value="PLASTOCYANIN MAJOR ISOFORM, CHLOROPLASTIC-RELATED"/>
    <property type="match status" value="1"/>
</dbReference>
<evidence type="ECO:0000313" key="8">
    <source>
        <dbReference type="EMBL" id="MFC7318169.1"/>
    </source>
</evidence>
<keyword evidence="9" id="KW-1185">Reference proteome</keyword>
<sequence length="136" mass="14363">MRRRTFLATAVGVSAGILAGCLSSGAPGEFDVGMAANAFEPPEYEVSVGDTVVWGNNGSRSHSVTAYESGIPEGTEYFASGGFESEQAARDGYWDGEGVIYAGETYEHAFEAPGEYNYFCVPHEGAGMVGRIVVTE</sequence>
<evidence type="ECO:0000256" key="2">
    <source>
        <dbReference type="ARBA" id="ARBA00022448"/>
    </source>
</evidence>
<dbReference type="InterPro" id="IPR000923">
    <property type="entry name" value="BlueCu_1"/>
</dbReference>
<reference evidence="8 9" key="1">
    <citation type="journal article" date="2019" name="Int. J. Syst. Evol. Microbiol.">
        <title>The Global Catalogue of Microorganisms (GCM) 10K type strain sequencing project: providing services to taxonomists for standard genome sequencing and annotation.</title>
        <authorList>
            <consortium name="The Broad Institute Genomics Platform"/>
            <consortium name="The Broad Institute Genome Sequencing Center for Infectious Disease"/>
            <person name="Wu L."/>
            <person name="Ma J."/>
        </authorList>
    </citation>
    <scope>NUCLEOTIDE SEQUENCE [LARGE SCALE GENOMIC DNA]</scope>
    <source>
        <strain evidence="8 9">PSR21</strain>
    </source>
</reference>